<feature type="region of interest" description="Disordered" evidence="1">
    <location>
        <begin position="340"/>
        <end position="368"/>
    </location>
</feature>
<feature type="compositionally biased region" description="Low complexity" evidence="1">
    <location>
        <begin position="235"/>
        <end position="246"/>
    </location>
</feature>
<dbReference type="PANTHER" id="PTHR21450:SF61">
    <property type="entry name" value="OS09G0547300 PROTEIN"/>
    <property type="match status" value="1"/>
</dbReference>
<dbReference type="Pfam" id="PF04782">
    <property type="entry name" value="DUF632"/>
    <property type="match status" value="1"/>
</dbReference>
<dbReference type="RefSeq" id="XP_038977068.1">
    <property type="nucleotide sequence ID" value="XM_039121140.1"/>
</dbReference>
<feature type="domain" description="DUF630" evidence="3">
    <location>
        <begin position="1"/>
        <end position="57"/>
    </location>
</feature>
<name>A0A8B8ZZR9_PHODC</name>
<evidence type="ECO:0000259" key="2">
    <source>
        <dbReference type="Pfam" id="PF04782"/>
    </source>
</evidence>
<evidence type="ECO:0000256" key="1">
    <source>
        <dbReference type="SAM" id="MobiDB-lite"/>
    </source>
</evidence>
<keyword evidence="4" id="KW-1185">Reference proteome</keyword>
<dbReference type="Pfam" id="PF04783">
    <property type="entry name" value="DUF630"/>
    <property type="match status" value="1"/>
</dbReference>
<dbReference type="InterPro" id="IPR006867">
    <property type="entry name" value="DUF632"/>
</dbReference>
<gene>
    <name evidence="5" type="primary">LOC120103854</name>
</gene>
<dbReference type="AlphaFoldDB" id="A0A8B8ZZR9"/>
<organism evidence="4 5">
    <name type="scientific">Phoenix dactylifera</name>
    <name type="common">Date palm</name>
    <dbReference type="NCBI Taxonomy" id="42345"/>
    <lineage>
        <taxon>Eukaryota</taxon>
        <taxon>Viridiplantae</taxon>
        <taxon>Streptophyta</taxon>
        <taxon>Embryophyta</taxon>
        <taxon>Tracheophyta</taxon>
        <taxon>Spermatophyta</taxon>
        <taxon>Magnoliopsida</taxon>
        <taxon>Liliopsida</taxon>
        <taxon>Arecaceae</taxon>
        <taxon>Coryphoideae</taxon>
        <taxon>Phoeniceae</taxon>
        <taxon>Phoenix</taxon>
    </lineage>
</organism>
<evidence type="ECO:0000313" key="5">
    <source>
        <dbReference type="RefSeq" id="XP_038977068.1"/>
    </source>
</evidence>
<proteinExistence type="predicted"/>
<dbReference type="PANTHER" id="PTHR21450">
    <property type="entry name" value="PROTEIN ALTERED PHOSPHATE STARVATION RESPONSE 1"/>
    <property type="match status" value="1"/>
</dbReference>
<feature type="compositionally biased region" description="Pro residues" evidence="1">
    <location>
        <begin position="225"/>
        <end position="234"/>
    </location>
</feature>
<evidence type="ECO:0000259" key="3">
    <source>
        <dbReference type="Pfam" id="PF04783"/>
    </source>
</evidence>
<sequence length="817" mass="90378">MGCAGSKLEDQEAVALCRERTLLLADAIRHRYALADAHAAYSLSLRSVGAALHTFLHGGHSVPLGSPILPLPAHRKGDPLPPMPPSPPPAAIPASASAGAGGHHSRSHSGSSHIHLQSSDEDSDEDEEFHLHSNGSSPVDLHPDGAPGPTFVNVNYARNHPPTPSISFEQRPRSPEAVHFGSSEPPPSAYPYYGYAYPPQNPSFYPYPYPYPSYGGVGGFFGSSSPPPNIPQPPTVASMASPSSSKTPPPPPSPPRTSTWDFLNPFESYDDGYYAPYTPSRSSKEVREEEGIPDLEDEEHEVVKEAYGDQKSMASTSAAAAASAAPGDYSAKAAAVAAKEDSISDVEEGLHRTSKSGEGTSDGGSEHEVHVVEKNVVADEVQRQEEQRNVAAVPPPRRYHDVSEVVREIKTQFDRASESANEVSKMLEVGKLPYHQKNSVYKVSAVMVCGLPPSTSKNEGLLEYEEDKAMTCGNLSSTLQKLYMWEQKLLDEVKAEEKMRVLYDRKCEQLKRLSERGEEAHKLEAAQTLIRKLSTKIKIAIQIVDSISNKISKLRDDELWPQISELIQGLMRMWRFMFECHHIQCQAVSEAQNLDSIVAGGKLSDAHMEATKQLELELLEWISNFFAWVCAQRSFVKALNGWLVKGLRYVPEETDDGVPPFSPGRLGAPPVFVICNYWTQTMDRISEAEVVNAMKAFSTNVLHLWEQHKLEQRQRLMANRDMDRTVRILERDEQQMRKALEAQNKKLVLISNHSGIALSEGVHQDLAAEVGSLQSSLREIFEAMENFAASTMKAYEELNLRTEEEKQRLARENVKVS</sequence>
<protein>
    <submittedName>
        <fullName evidence="5">Protein ALTERED PHOSPHATE STARVATION RESPONSE 1-like</fullName>
    </submittedName>
</protein>
<feature type="compositionally biased region" description="Acidic residues" evidence="1">
    <location>
        <begin position="291"/>
        <end position="300"/>
    </location>
</feature>
<feature type="region of interest" description="Disordered" evidence="1">
    <location>
        <begin position="67"/>
        <end position="185"/>
    </location>
</feature>
<feature type="region of interest" description="Disordered" evidence="1">
    <location>
        <begin position="223"/>
        <end position="300"/>
    </location>
</feature>
<reference evidence="5" key="1">
    <citation type="submission" date="2025-08" db="UniProtKB">
        <authorList>
            <consortium name="RefSeq"/>
        </authorList>
    </citation>
    <scope>IDENTIFICATION</scope>
    <source>
        <tissue evidence="5">Young leaves</tissue>
    </source>
</reference>
<dbReference type="GeneID" id="120103854"/>
<evidence type="ECO:0000313" key="4">
    <source>
        <dbReference type="Proteomes" id="UP000228380"/>
    </source>
</evidence>
<accession>A0A8B8ZZR9</accession>
<dbReference type="InterPro" id="IPR006868">
    <property type="entry name" value="DUF630"/>
</dbReference>
<dbReference type="KEGG" id="pda:120103854"/>
<dbReference type="Proteomes" id="UP000228380">
    <property type="component" value="Unplaced"/>
</dbReference>
<dbReference type="OrthoDB" id="658187at2759"/>
<feature type="compositionally biased region" description="Pro residues" evidence="1">
    <location>
        <begin position="79"/>
        <end position="91"/>
    </location>
</feature>
<feature type="compositionally biased region" description="Acidic residues" evidence="1">
    <location>
        <begin position="119"/>
        <end position="128"/>
    </location>
</feature>
<feature type="domain" description="DUF632" evidence="2">
    <location>
        <begin position="403"/>
        <end position="701"/>
    </location>
</feature>